<dbReference type="InterPro" id="IPR013899">
    <property type="entry name" value="DUF1771"/>
</dbReference>
<organism evidence="2 3">
    <name type="scientific">Taxus chinensis</name>
    <name type="common">Chinese yew</name>
    <name type="synonym">Taxus wallichiana var. chinensis</name>
    <dbReference type="NCBI Taxonomy" id="29808"/>
    <lineage>
        <taxon>Eukaryota</taxon>
        <taxon>Viridiplantae</taxon>
        <taxon>Streptophyta</taxon>
        <taxon>Embryophyta</taxon>
        <taxon>Tracheophyta</taxon>
        <taxon>Spermatophyta</taxon>
        <taxon>Pinopsida</taxon>
        <taxon>Pinidae</taxon>
        <taxon>Conifers II</taxon>
        <taxon>Cupressales</taxon>
        <taxon>Taxaceae</taxon>
        <taxon>Taxus</taxon>
    </lineage>
</organism>
<evidence type="ECO:0000259" key="1">
    <source>
        <dbReference type="PROSITE" id="PS50828"/>
    </source>
</evidence>
<dbReference type="PANTHER" id="PTHR47676:SF1">
    <property type="entry name" value="SMR DOMAIN-CONTAINING PROTEIN"/>
    <property type="match status" value="1"/>
</dbReference>
<dbReference type="Pfam" id="PF08590">
    <property type="entry name" value="DUF1771"/>
    <property type="match status" value="1"/>
</dbReference>
<comment type="caution">
    <text evidence="2">The sequence shown here is derived from an EMBL/GenBank/DDBJ whole genome shotgun (WGS) entry which is preliminary data.</text>
</comment>
<dbReference type="PANTHER" id="PTHR47676">
    <property type="entry name" value="OS01G0225100 PROTEIN"/>
    <property type="match status" value="1"/>
</dbReference>
<dbReference type="OMA" id="HSQHVKD"/>
<keyword evidence="3" id="KW-1185">Reference proteome</keyword>
<dbReference type="PROSITE" id="PS50828">
    <property type="entry name" value="SMR"/>
    <property type="match status" value="1"/>
</dbReference>
<accession>A0AA38GVX6</accession>
<feature type="non-terminal residue" evidence="2">
    <location>
        <position position="126"/>
    </location>
</feature>
<protein>
    <recommendedName>
        <fullName evidence="1">Smr domain-containing protein</fullName>
    </recommendedName>
</protein>
<evidence type="ECO:0000313" key="3">
    <source>
        <dbReference type="Proteomes" id="UP000824469"/>
    </source>
</evidence>
<feature type="domain" description="Smr" evidence="1">
    <location>
        <begin position="77"/>
        <end position="126"/>
    </location>
</feature>
<dbReference type="EMBL" id="JAHRHJ020000001">
    <property type="protein sequence ID" value="KAH9329922.1"/>
    <property type="molecule type" value="Genomic_DNA"/>
</dbReference>
<gene>
    <name evidence="2" type="ORF">KI387_002030</name>
</gene>
<feature type="non-terminal residue" evidence="2">
    <location>
        <position position="1"/>
    </location>
</feature>
<name>A0AA38GVX6_TAXCH</name>
<dbReference type="InterPro" id="IPR002625">
    <property type="entry name" value="Smr_dom"/>
</dbReference>
<dbReference type="SMART" id="SM01162">
    <property type="entry name" value="DUF1771"/>
    <property type="match status" value="1"/>
</dbReference>
<proteinExistence type="predicted"/>
<dbReference type="Gene3D" id="3.30.1370.110">
    <property type="match status" value="1"/>
</dbReference>
<dbReference type="AlphaFoldDB" id="A0AA38GVX6"/>
<dbReference type="InterPro" id="IPR036063">
    <property type="entry name" value="Smr_dom_sf"/>
</dbReference>
<reference evidence="2 3" key="1">
    <citation type="journal article" date="2021" name="Nat. Plants">
        <title>The Taxus genome provides insights into paclitaxel biosynthesis.</title>
        <authorList>
            <person name="Xiong X."/>
            <person name="Gou J."/>
            <person name="Liao Q."/>
            <person name="Li Y."/>
            <person name="Zhou Q."/>
            <person name="Bi G."/>
            <person name="Li C."/>
            <person name="Du R."/>
            <person name="Wang X."/>
            <person name="Sun T."/>
            <person name="Guo L."/>
            <person name="Liang H."/>
            <person name="Lu P."/>
            <person name="Wu Y."/>
            <person name="Zhang Z."/>
            <person name="Ro D.K."/>
            <person name="Shang Y."/>
            <person name="Huang S."/>
            <person name="Yan J."/>
        </authorList>
    </citation>
    <scope>NUCLEOTIDE SEQUENCE [LARGE SCALE GENOMIC DNA]</scope>
    <source>
        <strain evidence="2">Ta-2019</strain>
    </source>
</reference>
<dbReference type="Proteomes" id="UP000824469">
    <property type="component" value="Unassembled WGS sequence"/>
</dbReference>
<evidence type="ECO:0000313" key="2">
    <source>
        <dbReference type="EMBL" id="KAH9329922.1"/>
    </source>
</evidence>
<dbReference type="SUPFAM" id="SSF160443">
    <property type="entry name" value="SMR domain-like"/>
    <property type="match status" value="1"/>
</dbReference>
<sequence>EEDEYELLRKIASQHWGTMRSYFQEAAAAYSMGQRARAGYLSAEGNHYKQLAREADEKASQRIFDVKNKDMHNDVTIDLHSQHVKDAIRLLKLHIQSLASISSIHSLKVITGCGLHGTGRGRIKRA</sequence>
<dbReference type="InterPro" id="IPR055319">
    <property type="entry name" value="At5g58720-like"/>
</dbReference>